<proteinExistence type="predicted"/>
<feature type="compositionally biased region" description="Low complexity" evidence="1">
    <location>
        <begin position="42"/>
        <end position="53"/>
    </location>
</feature>
<evidence type="ECO:0000313" key="3">
    <source>
        <dbReference type="Proteomes" id="UP000275078"/>
    </source>
</evidence>
<organism evidence="2 3">
    <name type="scientific">Ascobolus immersus RN42</name>
    <dbReference type="NCBI Taxonomy" id="1160509"/>
    <lineage>
        <taxon>Eukaryota</taxon>
        <taxon>Fungi</taxon>
        <taxon>Dikarya</taxon>
        <taxon>Ascomycota</taxon>
        <taxon>Pezizomycotina</taxon>
        <taxon>Pezizomycetes</taxon>
        <taxon>Pezizales</taxon>
        <taxon>Ascobolaceae</taxon>
        <taxon>Ascobolus</taxon>
    </lineage>
</organism>
<feature type="region of interest" description="Disordered" evidence="1">
    <location>
        <begin position="42"/>
        <end position="82"/>
    </location>
</feature>
<sequence>MAPAKRESETFPKKNQKSPAPHVLAVVPSPKMMLRCASLKSASTPAASPTPTTVLTHKAPTRHSGVIPTSSDHHQQRPSTFAHNSPSSLLVSCCRLSGGLVPFGHSAPSQSLFQRHQVWRQVVMLSLPSLPVPTMSGNTRMLDGGGTSTGSCLSLACSSSVALSHSLSLQPSRELLSNPRFSFELSRQTCIMGVVSSCIALAFQLLPFVEASLRSFQYCLIYPPPFTTRPCHQSKSILNAATPLPLRPPTALLGRDSGPCKLVWRGETMGIWIGWIDSTRHSIRCEDQTPSSPPVCNFQQYNF</sequence>
<name>A0A3N4ICP5_ASCIM</name>
<dbReference type="AlphaFoldDB" id="A0A3N4ICP5"/>
<gene>
    <name evidence="2" type="ORF">BJ508DRAFT_52085</name>
</gene>
<reference evidence="2 3" key="1">
    <citation type="journal article" date="2018" name="Nat. Ecol. Evol.">
        <title>Pezizomycetes genomes reveal the molecular basis of ectomycorrhizal truffle lifestyle.</title>
        <authorList>
            <person name="Murat C."/>
            <person name="Payen T."/>
            <person name="Noel B."/>
            <person name="Kuo A."/>
            <person name="Morin E."/>
            <person name="Chen J."/>
            <person name="Kohler A."/>
            <person name="Krizsan K."/>
            <person name="Balestrini R."/>
            <person name="Da Silva C."/>
            <person name="Montanini B."/>
            <person name="Hainaut M."/>
            <person name="Levati E."/>
            <person name="Barry K.W."/>
            <person name="Belfiori B."/>
            <person name="Cichocki N."/>
            <person name="Clum A."/>
            <person name="Dockter R.B."/>
            <person name="Fauchery L."/>
            <person name="Guy J."/>
            <person name="Iotti M."/>
            <person name="Le Tacon F."/>
            <person name="Lindquist E.A."/>
            <person name="Lipzen A."/>
            <person name="Malagnac F."/>
            <person name="Mello A."/>
            <person name="Molinier V."/>
            <person name="Miyauchi S."/>
            <person name="Poulain J."/>
            <person name="Riccioni C."/>
            <person name="Rubini A."/>
            <person name="Sitrit Y."/>
            <person name="Splivallo R."/>
            <person name="Traeger S."/>
            <person name="Wang M."/>
            <person name="Zifcakova L."/>
            <person name="Wipf D."/>
            <person name="Zambonelli A."/>
            <person name="Paolocci F."/>
            <person name="Nowrousian M."/>
            <person name="Ottonello S."/>
            <person name="Baldrian P."/>
            <person name="Spatafora J.W."/>
            <person name="Henrissat B."/>
            <person name="Nagy L.G."/>
            <person name="Aury J.M."/>
            <person name="Wincker P."/>
            <person name="Grigoriev I.V."/>
            <person name="Bonfante P."/>
            <person name="Martin F.M."/>
        </authorList>
    </citation>
    <scope>NUCLEOTIDE SEQUENCE [LARGE SCALE GENOMIC DNA]</scope>
    <source>
        <strain evidence="2 3">RN42</strain>
    </source>
</reference>
<keyword evidence="3" id="KW-1185">Reference proteome</keyword>
<feature type="region of interest" description="Disordered" evidence="1">
    <location>
        <begin position="1"/>
        <end position="21"/>
    </location>
</feature>
<protein>
    <submittedName>
        <fullName evidence="2">Uncharacterized protein</fullName>
    </submittedName>
</protein>
<dbReference type="EMBL" id="ML119662">
    <property type="protein sequence ID" value="RPA83865.1"/>
    <property type="molecule type" value="Genomic_DNA"/>
</dbReference>
<feature type="compositionally biased region" description="Basic and acidic residues" evidence="1">
    <location>
        <begin position="1"/>
        <end position="12"/>
    </location>
</feature>
<accession>A0A3N4ICP5</accession>
<evidence type="ECO:0000256" key="1">
    <source>
        <dbReference type="SAM" id="MobiDB-lite"/>
    </source>
</evidence>
<evidence type="ECO:0000313" key="2">
    <source>
        <dbReference type="EMBL" id="RPA83865.1"/>
    </source>
</evidence>
<dbReference type="Proteomes" id="UP000275078">
    <property type="component" value="Unassembled WGS sequence"/>
</dbReference>